<dbReference type="AlphaFoldDB" id="A0A6H2A505"/>
<organism evidence="2">
    <name type="scientific">viral metagenome</name>
    <dbReference type="NCBI Taxonomy" id="1070528"/>
    <lineage>
        <taxon>unclassified sequences</taxon>
        <taxon>metagenomes</taxon>
        <taxon>organismal metagenomes</taxon>
    </lineage>
</organism>
<evidence type="ECO:0000256" key="1">
    <source>
        <dbReference type="SAM" id="Coils"/>
    </source>
</evidence>
<keyword evidence="1" id="KW-0175">Coiled coil</keyword>
<feature type="coiled-coil region" evidence="1">
    <location>
        <begin position="26"/>
        <end position="82"/>
    </location>
</feature>
<dbReference type="EMBL" id="MT144586">
    <property type="protein sequence ID" value="QJA55296.1"/>
    <property type="molecule type" value="Genomic_DNA"/>
</dbReference>
<protein>
    <submittedName>
        <fullName evidence="2">Uncharacterized protein</fullName>
    </submittedName>
</protein>
<proteinExistence type="predicted"/>
<accession>A0A6H2A505</accession>
<reference evidence="2" key="1">
    <citation type="submission" date="2020-03" db="EMBL/GenBank/DDBJ databases">
        <title>The deep terrestrial virosphere.</title>
        <authorList>
            <person name="Holmfeldt K."/>
            <person name="Nilsson E."/>
            <person name="Simone D."/>
            <person name="Lopez-Fernandez M."/>
            <person name="Wu X."/>
            <person name="de Brujin I."/>
            <person name="Lundin D."/>
            <person name="Andersson A."/>
            <person name="Bertilsson S."/>
            <person name="Dopson M."/>
        </authorList>
    </citation>
    <scope>NUCLEOTIDE SEQUENCE</scope>
    <source>
        <strain evidence="2">TM448A09051</strain>
    </source>
</reference>
<evidence type="ECO:0000313" key="2">
    <source>
        <dbReference type="EMBL" id="QJA55296.1"/>
    </source>
</evidence>
<sequence>MVDISGECILIKGGKMKMTSNEENAMKDLSNLLNATSNLMNALLKKDKDSIYYWNNSLQSWKDFLNKKITGILEEMKKEEENILEEEKIDE</sequence>
<gene>
    <name evidence="2" type="ORF">TM448A09051_0003</name>
</gene>
<name>A0A6H2A505_9ZZZZ</name>